<evidence type="ECO:0000313" key="2">
    <source>
        <dbReference type="Proteomes" id="UP001064048"/>
    </source>
</evidence>
<accession>A0ACC0JEL2</accession>
<dbReference type="Proteomes" id="UP001064048">
    <property type="component" value="Chromosome 10"/>
</dbReference>
<organism evidence="1 2">
    <name type="scientific">Choristoneura fumiferana</name>
    <name type="common">Spruce budworm moth</name>
    <name type="synonym">Archips fumiferana</name>
    <dbReference type="NCBI Taxonomy" id="7141"/>
    <lineage>
        <taxon>Eukaryota</taxon>
        <taxon>Metazoa</taxon>
        <taxon>Ecdysozoa</taxon>
        <taxon>Arthropoda</taxon>
        <taxon>Hexapoda</taxon>
        <taxon>Insecta</taxon>
        <taxon>Pterygota</taxon>
        <taxon>Neoptera</taxon>
        <taxon>Endopterygota</taxon>
        <taxon>Lepidoptera</taxon>
        <taxon>Glossata</taxon>
        <taxon>Ditrysia</taxon>
        <taxon>Tortricoidea</taxon>
        <taxon>Tortricidae</taxon>
        <taxon>Tortricinae</taxon>
        <taxon>Choristoneura</taxon>
    </lineage>
</organism>
<proteinExistence type="predicted"/>
<name>A0ACC0JEL2_CHOFU</name>
<dbReference type="EMBL" id="CM046110">
    <property type="protein sequence ID" value="KAI8422547.1"/>
    <property type="molecule type" value="Genomic_DNA"/>
</dbReference>
<protein>
    <submittedName>
        <fullName evidence="1">Uncharacterized protein</fullName>
    </submittedName>
</protein>
<sequence>MYPCHNTGGNQEWRFENGLLRHHGLCVSLSREDRVTAVLAVCDPSDYAQLWRRRGQLITHAKLDACLDADRPALYLEKCDEDKSSQQFTF</sequence>
<evidence type="ECO:0000313" key="1">
    <source>
        <dbReference type="EMBL" id="KAI8422547.1"/>
    </source>
</evidence>
<keyword evidence="2" id="KW-1185">Reference proteome</keyword>
<comment type="caution">
    <text evidence="1">The sequence shown here is derived from an EMBL/GenBank/DDBJ whole genome shotgun (WGS) entry which is preliminary data.</text>
</comment>
<reference evidence="1 2" key="1">
    <citation type="journal article" date="2022" name="Genome Biol. Evol.">
        <title>The Spruce Budworm Genome: Reconstructing the Evolutionary History of Antifreeze Proteins.</title>
        <authorList>
            <person name="Beliveau C."/>
            <person name="Gagne P."/>
            <person name="Picq S."/>
            <person name="Vernygora O."/>
            <person name="Keeling C.I."/>
            <person name="Pinkney K."/>
            <person name="Doucet D."/>
            <person name="Wen F."/>
            <person name="Johnston J.S."/>
            <person name="Maaroufi H."/>
            <person name="Boyle B."/>
            <person name="Laroche J."/>
            <person name="Dewar K."/>
            <person name="Juretic N."/>
            <person name="Blackburn G."/>
            <person name="Nisole A."/>
            <person name="Brunet B."/>
            <person name="Brandao M."/>
            <person name="Lumley L."/>
            <person name="Duan J."/>
            <person name="Quan G."/>
            <person name="Lucarotti C.J."/>
            <person name="Roe A.D."/>
            <person name="Sperling F.A.H."/>
            <person name="Levesque R.C."/>
            <person name="Cusson M."/>
        </authorList>
    </citation>
    <scope>NUCLEOTIDE SEQUENCE [LARGE SCALE GENOMIC DNA]</scope>
    <source>
        <strain evidence="1">Glfc:IPQL:Cfum</strain>
    </source>
</reference>
<gene>
    <name evidence="1" type="ORF">MSG28_006349</name>
</gene>